<keyword evidence="2" id="KW-1185">Reference proteome</keyword>
<dbReference type="AlphaFoldDB" id="X6LXP5"/>
<evidence type="ECO:0000313" key="2">
    <source>
        <dbReference type="Proteomes" id="UP000023152"/>
    </source>
</evidence>
<sequence length="167" mass="19958">MEHAIVVERPRRVRNVFSCFDEVSRCQITGLQKRARYVKKKTFSKSVRAAMCFDSSTIVQFYQGSLLLGKDKILSEYEHSRPKHLIEMEQQVNKFMFEFDRLTALRCKQYKENTPHHMRGWIQTKGEDVFKRFITRLNFCKRSIVYQLNNNKDFFAIKKITCDVTEK</sequence>
<proteinExistence type="predicted"/>
<gene>
    <name evidence="1" type="ORF">RFI_31251</name>
</gene>
<accession>X6LXP5</accession>
<dbReference type="EMBL" id="ASPP01027440">
    <property type="protein sequence ID" value="ETO06146.1"/>
    <property type="molecule type" value="Genomic_DNA"/>
</dbReference>
<reference evidence="1 2" key="1">
    <citation type="journal article" date="2013" name="Curr. Biol.">
        <title>The Genome of the Foraminiferan Reticulomyxa filosa.</title>
        <authorList>
            <person name="Glockner G."/>
            <person name="Hulsmann N."/>
            <person name="Schleicher M."/>
            <person name="Noegel A.A."/>
            <person name="Eichinger L."/>
            <person name="Gallinger C."/>
            <person name="Pawlowski J."/>
            <person name="Sierra R."/>
            <person name="Euteneuer U."/>
            <person name="Pillet L."/>
            <person name="Moustafa A."/>
            <person name="Platzer M."/>
            <person name="Groth M."/>
            <person name="Szafranski K."/>
            <person name="Schliwa M."/>
        </authorList>
    </citation>
    <scope>NUCLEOTIDE SEQUENCE [LARGE SCALE GENOMIC DNA]</scope>
</reference>
<evidence type="ECO:0000313" key="1">
    <source>
        <dbReference type="EMBL" id="ETO06146.1"/>
    </source>
</evidence>
<protein>
    <submittedName>
        <fullName evidence="1">Uncharacterized protein</fullName>
    </submittedName>
</protein>
<comment type="caution">
    <text evidence="1">The sequence shown here is derived from an EMBL/GenBank/DDBJ whole genome shotgun (WGS) entry which is preliminary data.</text>
</comment>
<dbReference type="Proteomes" id="UP000023152">
    <property type="component" value="Unassembled WGS sequence"/>
</dbReference>
<organism evidence="1 2">
    <name type="scientific">Reticulomyxa filosa</name>
    <dbReference type="NCBI Taxonomy" id="46433"/>
    <lineage>
        <taxon>Eukaryota</taxon>
        <taxon>Sar</taxon>
        <taxon>Rhizaria</taxon>
        <taxon>Retaria</taxon>
        <taxon>Foraminifera</taxon>
        <taxon>Monothalamids</taxon>
        <taxon>Reticulomyxidae</taxon>
        <taxon>Reticulomyxa</taxon>
    </lineage>
</organism>
<name>X6LXP5_RETFI</name>